<evidence type="ECO:0000313" key="11">
    <source>
        <dbReference type="EMBL" id="MFC0532113.1"/>
    </source>
</evidence>
<keyword evidence="2" id="KW-0489">Methyltransferase</keyword>
<evidence type="ECO:0000256" key="1">
    <source>
        <dbReference type="ARBA" id="ARBA00010203"/>
    </source>
</evidence>
<gene>
    <name evidence="11" type="ORF">ACFFIA_31135</name>
</gene>
<keyword evidence="4" id="KW-0949">S-adenosyl-L-methionine</keyword>
<evidence type="ECO:0000259" key="10">
    <source>
        <dbReference type="Pfam" id="PF01555"/>
    </source>
</evidence>
<dbReference type="SUPFAM" id="SSF53335">
    <property type="entry name" value="S-adenosyl-L-methionine-dependent methyltransferases"/>
    <property type="match status" value="1"/>
</dbReference>
<evidence type="ECO:0000256" key="9">
    <source>
        <dbReference type="SAM" id="MobiDB-lite"/>
    </source>
</evidence>
<dbReference type="PRINTS" id="PR00508">
    <property type="entry name" value="S21N4MTFRASE"/>
</dbReference>
<reference evidence="11 12" key="1">
    <citation type="submission" date="2024-09" db="EMBL/GenBank/DDBJ databases">
        <authorList>
            <person name="Sun Q."/>
            <person name="Mori K."/>
        </authorList>
    </citation>
    <scope>NUCLEOTIDE SEQUENCE [LARGE SCALE GENOMIC DNA]</scope>
    <source>
        <strain evidence="11 12">TBRC 3947</strain>
    </source>
</reference>
<evidence type="ECO:0000256" key="7">
    <source>
        <dbReference type="ARBA" id="ARBA00049120"/>
    </source>
</evidence>
<dbReference type="InterPro" id="IPR017985">
    <property type="entry name" value="MeTrfase_CN4_CS"/>
</dbReference>
<accession>A0ABV6MCK1</accession>
<sequence length="392" mass="42390">MTTHNQPKPPLEEFAYQRRGPVSLYLGDAHQVLSAMPDDSVDCLITSPPFWGLRDYGTGTWHGGDPTCPHPLGRTRRTDGTICPTCRARWVDPQYGLEPSLDDYLAHLVAVFDQARRVLAPTGTCWVNLGDSYSSGNRLAYDTTSGITGHRQLPTPRRPAPLPAKNLIGVPWRAALALQASGWILRNAVVWAKTNPMPESVRDRLSTTYELLFLFTRSHTYHFDLDPIRIPLTRPDAADGTRVFGGIHKGQTGGLEATSRRRGTNRHGAGKHTSKMAAGAGAGNLRPVGHAHTAAHPTGRNPGDVWRIATRPYHGAHVAPFPLDLPLRALAAGCPEGGLVLDPFCGAGTTGLAALQLGRRFAGIDISAAFLDETLTRLTPHLPDTGHAQAPR</sequence>
<dbReference type="RefSeq" id="WP_377257647.1">
    <property type="nucleotide sequence ID" value="NZ_JBHLUH010000064.1"/>
</dbReference>
<evidence type="ECO:0000256" key="2">
    <source>
        <dbReference type="ARBA" id="ARBA00022603"/>
    </source>
</evidence>
<name>A0ABV6MCK1_9ACTN</name>
<dbReference type="Pfam" id="PF01555">
    <property type="entry name" value="N6_N4_Mtase"/>
    <property type="match status" value="1"/>
</dbReference>
<keyword evidence="3" id="KW-0808">Transferase</keyword>
<keyword evidence="5" id="KW-0680">Restriction system</keyword>
<feature type="domain" description="DNA methylase N-4/N-6" evidence="10">
    <location>
        <begin position="41"/>
        <end position="372"/>
    </location>
</feature>
<dbReference type="InterPro" id="IPR029063">
    <property type="entry name" value="SAM-dependent_MTases_sf"/>
</dbReference>
<evidence type="ECO:0000256" key="8">
    <source>
        <dbReference type="RuleBase" id="RU362026"/>
    </source>
</evidence>
<evidence type="ECO:0000256" key="4">
    <source>
        <dbReference type="ARBA" id="ARBA00022691"/>
    </source>
</evidence>
<dbReference type="PROSITE" id="PS00093">
    <property type="entry name" value="N4_MTASE"/>
    <property type="match status" value="1"/>
</dbReference>
<organism evidence="11 12">
    <name type="scientific">Phytohabitans kaempferiae</name>
    <dbReference type="NCBI Taxonomy" id="1620943"/>
    <lineage>
        <taxon>Bacteria</taxon>
        <taxon>Bacillati</taxon>
        <taxon>Actinomycetota</taxon>
        <taxon>Actinomycetes</taxon>
        <taxon>Micromonosporales</taxon>
        <taxon>Micromonosporaceae</taxon>
    </lineage>
</organism>
<comment type="caution">
    <text evidence="11">The sequence shown here is derived from an EMBL/GenBank/DDBJ whole genome shotgun (WGS) entry which is preliminary data.</text>
</comment>
<dbReference type="InterPro" id="IPR001091">
    <property type="entry name" value="RM_Methyltransferase"/>
</dbReference>
<keyword evidence="6" id="KW-0238">DNA-binding</keyword>
<dbReference type="Proteomes" id="UP001589867">
    <property type="component" value="Unassembled WGS sequence"/>
</dbReference>
<proteinExistence type="inferred from homology"/>
<dbReference type="EMBL" id="JBHLUH010000064">
    <property type="protein sequence ID" value="MFC0532113.1"/>
    <property type="molecule type" value="Genomic_DNA"/>
</dbReference>
<comment type="similarity">
    <text evidence="1">Belongs to the N(4)/N(6)-methyltransferase family. N(4) subfamily.</text>
</comment>
<evidence type="ECO:0000256" key="5">
    <source>
        <dbReference type="ARBA" id="ARBA00022747"/>
    </source>
</evidence>
<keyword evidence="12" id="KW-1185">Reference proteome</keyword>
<feature type="region of interest" description="Disordered" evidence="9">
    <location>
        <begin position="243"/>
        <end position="276"/>
    </location>
</feature>
<protein>
    <recommendedName>
        <fullName evidence="8">Methyltransferase</fullName>
        <ecNumber evidence="8">2.1.1.-</ecNumber>
    </recommendedName>
</protein>
<dbReference type="Gene3D" id="3.40.50.150">
    <property type="entry name" value="Vaccinia Virus protein VP39"/>
    <property type="match status" value="1"/>
</dbReference>
<evidence type="ECO:0000313" key="12">
    <source>
        <dbReference type="Proteomes" id="UP001589867"/>
    </source>
</evidence>
<evidence type="ECO:0000256" key="6">
    <source>
        <dbReference type="ARBA" id="ARBA00023125"/>
    </source>
</evidence>
<comment type="catalytic activity">
    <reaction evidence="7">
        <text>a 2'-deoxycytidine in DNA + S-adenosyl-L-methionine = an N(4)-methyl-2'-deoxycytidine in DNA + S-adenosyl-L-homocysteine + H(+)</text>
        <dbReference type="Rhea" id="RHEA:16857"/>
        <dbReference type="Rhea" id="RHEA-COMP:11369"/>
        <dbReference type="Rhea" id="RHEA-COMP:13674"/>
        <dbReference type="ChEBI" id="CHEBI:15378"/>
        <dbReference type="ChEBI" id="CHEBI:57856"/>
        <dbReference type="ChEBI" id="CHEBI:59789"/>
        <dbReference type="ChEBI" id="CHEBI:85452"/>
        <dbReference type="ChEBI" id="CHEBI:137933"/>
        <dbReference type="EC" id="2.1.1.113"/>
    </reaction>
</comment>
<feature type="compositionally biased region" description="Basic residues" evidence="9">
    <location>
        <begin position="260"/>
        <end position="274"/>
    </location>
</feature>
<dbReference type="EC" id="2.1.1.-" evidence="8"/>
<dbReference type="InterPro" id="IPR002941">
    <property type="entry name" value="DNA_methylase_N4/N6"/>
</dbReference>
<evidence type="ECO:0000256" key="3">
    <source>
        <dbReference type="ARBA" id="ARBA00022679"/>
    </source>
</evidence>